<protein>
    <recommendedName>
        <fullName evidence="2">aminodeoxychorismate synthase</fullName>
        <ecNumber evidence="2">2.6.1.85</ecNumber>
    </recommendedName>
</protein>
<dbReference type="Gene3D" id="3.60.120.10">
    <property type="entry name" value="Anthranilate synthase"/>
    <property type="match status" value="1"/>
</dbReference>
<dbReference type="Proteomes" id="UP000249886">
    <property type="component" value="Unassembled WGS sequence"/>
</dbReference>
<dbReference type="PANTHER" id="PTHR11236:SF18">
    <property type="entry name" value="AMINODEOXYCHORISMATE SYNTHASE"/>
    <property type="match status" value="1"/>
</dbReference>
<dbReference type="NCBIfam" id="TIGR00553">
    <property type="entry name" value="pabB"/>
    <property type="match status" value="1"/>
</dbReference>
<dbReference type="EMBL" id="UARK01000033">
    <property type="protein sequence ID" value="SPW33095.1"/>
    <property type="molecule type" value="Genomic_DNA"/>
</dbReference>
<comment type="similarity">
    <text evidence="1">In the C-terminal section; belongs to the anthranilate synthase component I family.</text>
</comment>
<dbReference type="InterPro" id="IPR017926">
    <property type="entry name" value="GATASE"/>
</dbReference>
<dbReference type="PANTHER" id="PTHR11236">
    <property type="entry name" value="AMINOBENZOATE/ANTHRANILATE SYNTHASE"/>
    <property type="match status" value="1"/>
</dbReference>
<dbReference type="InterPro" id="IPR006221">
    <property type="entry name" value="TrpG/PapA_dom"/>
</dbReference>
<evidence type="ECO:0000256" key="1">
    <source>
        <dbReference type="ARBA" id="ARBA00005970"/>
    </source>
</evidence>
<keyword evidence="4" id="KW-0315">Glutamine amidotransferase</keyword>
<organism evidence="8 9">
    <name type="scientific">Corynebacterium matruchotii</name>
    <dbReference type="NCBI Taxonomy" id="43768"/>
    <lineage>
        <taxon>Bacteria</taxon>
        <taxon>Bacillati</taxon>
        <taxon>Actinomycetota</taxon>
        <taxon>Actinomycetes</taxon>
        <taxon>Mycobacteriales</taxon>
        <taxon>Corynebacteriaceae</taxon>
        <taxon>Corynebacterium</taxon>
    </lineage>
</organism>
<feature type="domain" description="Anthranilate synthase component I N-terminal" evidence="7">
    <location>
        <begin position="226"/>
        <end position="353"/>
    </location>
</feature>
<evidence type="ECO:0000259" key="5">
    <source>
        <dbReference type="Pfam" id="PF00117"/>
    </source>
</evidence>
<gene>
    <name evidence="8" type="primary">Pab</name>
    <name evidence="8" type="ORF">NCTC10254_02295</name>
</gene>
<evidence type="ECO:0000313" key="9">
    <source>
        <dbReference type="Proteomes" id="UP000249886"/>
    </source>
</evidence>
<dbReference type="GO" id="GO:0046820">
    <property type="term" value="F:4-amino-4-deoxychorismate synthase activity"/>
    <property type="evidence" value="ECO:0007669"/>
    <property type="project" value="UniProtKB-EC"/>
</dbReference>
<dbReference type="InterPro" id="IPR005801">
    <property type="entry name" value="ADC_synthase"/>
</dbReference>
<proteinExistence type="inferred from homology"/>
<dbReference type="RefSeq" id="WP_005526979.1">
    <property type="nucleotide sequence ID" value="NZ_CP050134.2"/>
</dbReference>
<dbReference type="PRINTS" id="PR00097">
    <property type="entry name" value="ANTSNTHASEII"/>
</dbReference>
<comment type="caution">
    <text evidence="8">The sequence shown here is derived from an EMBL/GenBank/DDBJ whole genome shotgun (WGS) entry which is preliminary data.</text>
</comment>
<evidence type="ECO:0000313" key="8">
    <source>
        <dbReference type="EMBL" id="SPW33095.1"/>
    </source>
</evidence>
<dbReference type="GO" id="GO:0008153">
    <property type="term" value="P:4-aminobenzoate biosynthetic process"/>
    <property type="evidence" value="ECO:0007669"/>
    <property type="project" value="TreeGrafter"/>
</dbReference>
<dbReference type="Pfam" id="PF00425">
    <property type="entry name" value="Chorismate_bind"/>
    <property type="match status" value="1"/>
</dbReference>
<evidence type="ECO:0000259" key="7">
    <source>
        <dbReference type="Pfam" id="PF04715"/>
    </source>
</evidence>
<reference evidence="8 9" key="1">
    <citation type="submission" date="2018-06" db="EMBL/GenBank/DDBJ databases">
        <authorList>
            <consortium name="Pathogen Informatics"/>
            <person name="Doyle S."/>
        </authorList>
    </citation>
    <scope>NUCLEOTIDE SEQUENCE [LARGE SCALE GENOMIC DNA]</scope>
    <source>
        <strain evidence="8 9">NCTC10254</strain>
    </source>
</reference>
<dbReference type="EC" id="2.6.1.85" evidence="2"/>
<dbReference type="PRINTS" id="PR00099">
    <property type="entry name" value="CPSGATASE"/>
</dbReference>
<evidence type="ECO:0000256" key="4">
    <source>
        <dbReference type="ARBA" id="ARBA00022962"/>
    </source>
</evidence>
<dbReference type="Pfam" id="PF00117">
    <property type="entry name" value="GATase"/>
    <property type="match status" value="1"/>
</dbReference>
<dbReference type="SUPFAM" id="SSF52317">
    <property type="entry name" value="Class I glutamine amidotransferase-like"/>
    <property type="match status" value="1"/>
</dbReference>
<dbReference type="Pfam" id="PF04715">
    <property type="entry name" value="Anth_synt_I_N"/>
    <property type="match status" value="1"/>
</dbReference>
<evidence type="ECO:0000259" key="6">
    <source>
        <dbReference type="Pfam" id="PF00425"/>
    </source>
</evidence>
<dbReference type="GO" id="GO:0000162">
    <property type="term" value="P:L-tryptophan biosynthetic process"/>
    <property type="evidence" value="ECO:0007669"/>
    <property type="project" value="TreeGrafter"/>
</dbReference>
<feature type="domain" description="Glutamine amidotransferase" evidence="5">
    <location>
        <begin position="4"/>
        <end position="185"/>
    </location>
</feature>
<dbReference type="NCBIfam" id="TIGR00566">
    <property type="entry name" value="trpG_papA"/>
    <property type="match status" value="1"/>
</dbReference>
<dbReference type="AlphaFoldDB" id="A0A6H9XJZ7"/>
<evidence type="ECO:0000256" key="2">
    <source>
        <dbReference type="ARBA" id="ARBA00013139"/>
    </source>
</evidence>
<dbReference type="GO" id="GO:0005737">
    <property type="term" value="C:cytoplasm"/>
    <property type="evidence" value="ECO:0007669"/>
    <property type="project" value="TreeGrafter"/>
</dbReference>
<dbReference type="InterPro" id="IPR029062">
    <property type="entry name" value="Class_I_gatase-like"/>
</dbReference>
<dbReference type="InterPro" id="IPR005802">
    <property type="entry name" value="ADC_synth_comp_1"/>
</dbReference>
<dbReference type="GeneID" id="84575095"/>
<dbReference type="PROSITE" id="PS51273">
    <property type="entry name" value="GATASE_TYPE_1"/>
    <property type="match status" value="1"/>
</dbReference>
<dbReference type="SUPFAM" id="SSF56322">
    <property type="entry name" value="ADC synthase"/>
    <property type="match status" value="1"/>
</dbReference>
<feature type="domain" description="Chorismate-utilising enzyme C-terminal" evidence="6">
    <location>
        <begin position="404"/>
        <end position="657"/>
    </location>
</feature>
<dbReference type="PRINTS" id="PR00096">
    <property type="entry name" value="GATASE"/>
</dbReference>
<dbReference type="Gene3D" id="3.40.50.880">
    <property type="match status" value="1"/>
</dbReference>
<dbReference type="CDD" id="cd01743">
    <property type="entry name" value="GATase1_Anthranilate_Synthase"/>
    <property type="match status" value="1"/>
</dbReference>
<dbReference type="GO" id="GO:0009396">
    <property type="term" value="P:folic acid-containing compound biosynthetic process"/>
    <property type="evidence" value="ECO:0007669"/>
    <property type="project" value="InterPro"/>
</dbReference>
<evidence type="ECO:0000256" key="3">
    <source>
        <dbReference type="ARBA" id="ARBA00022679"/>
    </source>
</evidence>
<sequence length="672" mass="73951">MRILVIDHQDSFTFNLVSYLEDLVGQRPTVVNHDEKLSIEFIASFDAVIFSPGPGRADNPVDIGNTLNIIKLADVPMLGVCLGHQALAQAWGGGTDYAPEPVHGQTVWVYHDGVGLFAGLPSPLEVVRYHSLIAEPIPDSLVVTARTIDGIPMAMAHKELPQWGVQFHPESVGGFDGHRLLQNFLGMAARRGGVSFQLRQAPKVPAPPKPTPKWHANVLTIDKSVNTATIYRNLFARSYTSFWLDASDNDHADGRVSYLGDTTGPYAMTMMHNVGRGDVLDQLEWVLNTHVGDTSALDHLDLGFKLGWVGYLGYELKAECGADRAHTSPYPDMSLLFADRAVAVDHHQNQVHLMWLTGADEPSNQEQMQWVAEAVEAICSPRKRLKRREHPMRVTKLKARAGYDQYLSDINECIDRIYAGDSYEICLTNKITARGNIDVVSSYLQLREENPSPFGALLRFGDVAVMSTSPERFLRVDAAGMIESRPIKGTRVRGETAEEDELLREDLATNPKDRAENLMIVDLVRNDLAHVAQPGTVRAEPMFEVETFSTVHQLISTVTAELRGDKTRVDLIRSSFPGGSMTGAPKIRTMQIIDAIEGEARGIYSGALGYFGVDGAMDLSMVIRSIIVDGDSLSYGVGGAILALSDPETEYQEIMTKTVPLLDLTNQDFPTG</sequence>
<keyword evidence="3 8" id="KW-0808">Transferase</keyword>
<dbReference type="InterPro" id="IPR019999">
    <property type="entry name" value="Anth_synth_I-like"/>
</dbReference>
<name>A0A6H9XJZ7_9CORY</name>
<dbReference type="InterPro" id="IPR006805">
    <property type="entry name" value="Anth_synth_I_N"/>
</dbReference>
<keyword evidence="8" id="KW-0032">Aminotransferase</keyword>
<accession>A0A6H9XJZ7</accession>
<dbReference type="InterPro" id="IPR015890">
    <property type="entry name" value="Chorismate_C"/>
</dbReference>